<evidence type="ECO:0000256" key="5">
    <source>
        <dbReference type="ARBA" id="ARBA00022989"/>
    </source>
</evidence>
<keyword evidence="3 8" id="KW-0808">Transferase</keyword>
<name>A0A4Q7WKH1_9ACTN</name>
<dbReference type="EMBL" id="SHKR01000016">
    <property type="protein sequence ID" value="RZU10554.1"/>
    <property type="molecule type" value="Genomic_DNA"/>
</dbReference>
<keyword evidence="12" id="KW-1185">Reference proteome</keyword>
<protein>
    <recommendedName>
        <fullName evidence="8">Apolipoprotein N-acyltransferase</fullName>
        <shortName evidence="8">ALP N-acyltransferase</shortName>
        <ecNumber evidence="8">2.3.1.269</ecNumber>
    </recommendedName>
</protein>
<dbReference type="HAMAP" id="MF_01148">
    <property type="entry name" value="Lnt"/>
    <property type="match status" value="1"/>
</dbReference>
<evidence type="ECO:0000256" key="4">
    <source>
        <dbReference type="ARBA" id="ARBA00022692"/>
    </source>
</evidence>
<comment type="subcellular location">
    <subcellularLocation>
        <location evidence="1 8">Cell membrane</location>
        <topology evidence="1 8">Multi-pass membrane protein</topology>
    </subcellularLocation>
</comment>
<dbReference type="Pfam" id="PF20154">
    <property type="entry name" value="LNT_N"/>
    <property type="match status" value="1"/>
</dbReference>
<evidence type="ECO:0000256" key="3">
    <source>
        <dbReference type="ARBA" id="ARBA00022679"/>
    </source>
</evidence>
<feature type="transmembrane region" description="Helical" evidence="8">
    <location>
        <begin position="73"/>
        <end position="92"/>
    </location>
</feature>
<dbReference type="InterPro" id="IPR004563">
    <property type="entry name" value="Apolipo_AcylTrfase"/>
</dbReference>
<evidence type="ECO:0000256" key="9">
    <source>
        <dbReference type="SAM" id="MobiDB-lite"/>
    </source>
</evidence>
<dbReference type="PROSITE" id="PS50263">
    <property type="entry name" value="CN_HYDROLASE"/>
    <property type="match status" value="1"/>
</dbReference>
<feature type="transmembrane region" description="Helical" evidence="8">
    <location>
        <begin position="124"/>
        <end position="145"/>
    </location>
</feature>
<evidence type="ECO:0000256" key="1">
    <source>
        <dbReference type="ARBA" id="ARBA00004651"/>
    </source>
</evidence>
<feature type="transmembrane region" description="Helical" evidence="8">
    <location>
        <begin position="493"/>
        <end position="512"/>
    </location>
</feature>
<keyword evidence="7 8" id="KW-0012">Acyltransferase</keyword>
<dbReference type="SUPFAM" id="SSF56317">
    <property type="entry name" value="Carbon-nitrogen hydrolase"/>
    <property type="match status" value="1"/>
</dbReference>
<organism evidence="11 12">
    <name type="scientific">Kribbella rubisoli</name>
    <dbReference type="NCBI Taxonomy" id="3075929"/>
    <lineage>
        <taxon>Bacteria</taxon>
        <taxon>Bacillati</taxon>
        <taxon>Actinomycetota</taxon>
        <taxon>Actinomycetes</taxon>
        <taxon>Propionibacteriales</taxon>
        <taxon>Kribbellaceae</taxon>
        <taxon>Kribbella</taxon>
    </lineage>
</organism>
<evidence type="ECO:0000256" key="6">
    <source>
        <dbReference type="ARBA" id="ARBA00023136"/>
    </source>
</evidence>
<evidence type="ECO:0000256" key="7">
    <source>
        <dbReference type="ARBA" id="ARBA00023315"/>
    </source>
</evidence>
<dbReference type="InterPro" id="IPR003010">
    <property type="entry name" value="C-N_Hydrolase"/>
</dbReference>
<comment type="caution">
    <text evidence="11">The sequence shown here is derived from an EMBL/GenBank/DDBJ whole genome shotgun (WGS) entry which is preliminary data.</text>
</comment>
<feature type="transmembrane region" description="Helical" evidence="8">
    <location>
        <begin position="199"/>
        <end position="219"/>
    </location>
</feature>
<dbReference type="Proteomes" id="UP000292027">
    <property type="component" value="Unassembled WGS sequence"/>
</dbReference>
<reference evidence="11 12" key="1">
    <citation type="journal article" date="2015" name="Stand. Genomic Sci.">
        <title>Genomic Encyclopedia of Bacterial and Archaeal Type Strains, Phase III: the genomes of soil and plant-associated and newly described type strains.</title>
        <authorList>
            <person name="Whitman W.B."/>
            <person name="Woyke T."/>
            <person name="Klenk H.P."/>
            <person name="Zhou Y."/>
            <person name="Lilburn T.G."/>
            <person name="Beck B.J."/>
            <person name="De Vos P."/>
            <person name="Vandamme P."/>
            <person name="Eisen J.A."/>
            <person name="Garrity G."/>
            <person name="Hugenholtz P."/>
            <person name="Kyrpides N.C."/>
        </authorList>
    </citation>
    <scope>NUCLEOTIDE SEQUENCE [LARGE SCALE GENOMIC DNA]</scope>
    <source>
        <strain evidence="11 12">VKM Ac-2540</strain>
    </source>
</reference>
<comment type="pathway">
    <text evidence="8">Protein modification; lipoprotein biosynthesis (N-acyl transfer).</text>
</comment>
<feature type="domain" description="CN hydrolase" evidence="10">
    <location>
        <begin position="226"/>
        <end position="480"/>
    </location>
</feature>
<feature type="transmembrane region" description="Helical" evidence="8">
    <location>
        <begin position="98"/>
        <end position="117"/>
    </location>
</feature>
<dbReference type="EC" id="2.3.1.269" evidence="8"/>
<feature type="transmembrane region" description="Helical" evidence="8">
    <location>
        <begin position="165"/>
        <end position="187"/>
    </location>
</feature>
<sequence length="538" mass="57307">MRPARGSVSEDKGYGVDRLKALGRVLPRVVVAVAAGALLGFAFEPHDHPWLTIVAVPLLLAALDGISMKAGFLVGAGFGIAYYAVLVPWLSIIGGDAAIALAVLEGLFYAVFGLFATQVLKLKLWMVWIPALWVATEFATASVPFGGFPWGRLAWAFSDASLGKLAAYVGIPGLSFVVAFVGVLVYAVLRRAGGLRLRAVALVAGLAIVFGSSLIHLSIQGDGKTVKAAMVQGNVPGKGLEFLGRARTVTKNHMNATLDLEKRVQAGTEMKPDLVIWPENSTDIDPYKDDETRADIEEAVRAVGVPILVGAVTEGPGPNERQTTGIVWDPVTGPGQRYAKRHPVPFGEYIPFRNQLLPYIKRLEMIGAQTVPGVGPGVMPINGVTYGDVICFELAYDNVIQDVVKGGAQVLIVQTNNATYGGTGQPEQQFAITRMRAIETGRTVLIASTSGISGVIRPDGTVEHKSGQFVSDVYVATVPVRDGHTLATTLGSWPEWILTGLGLVGLVLGLIARRRRRGDDPEPPPAPDSTRTREKVPA</sequence>
<comment type="similarity">
    <text evidence="8">Belongs to the CN hydrolase family. Apolipoprotein N-acyltransferase subfamily.</text>
</comment>
<dbReference type="GO" id="GO:0005886">
    <property type="term" value="C:plasma membrane"/>
    <property type="evidence" value="ECO:0007669"/>
    <property type="project" value="UniProtKB-SubCell"/>
</dbReference>
<comment type="catalytic activity">
    <reaction evidence="8">
        <text>N-terminal S-1,2-diacyl-sn-glyceryl-L-cysteinyl-[lipoprotein] + a glycerophospholipid = N-acyl-S-1,2-diacyl-sn-glyceryl-L-cysteinyl-[lipoprotein] + a 2-acyl-sn-glycero-3-phospholipid + H(+)</text>
        <dbReference type="Rhea" id="RHEA:48228"/>
        <dbReference type="Rhea" id="RHEA-COMP:14681"/>
        <dbReference type="Rhea" id="RHEA-COMP:14684"/>
        <dbReference type="ChEBI" id="CHEBI:15378"/>
        <dbReference type="ChEBI" id="CHEBI:136912"/>
        <dbReference type="ChEBI" id="CHEBI:140656"/>
        <dbReference type="ChEBI" id="CHEBI:140657"/>
        <dbReference type="ChEBI" id="CHEBI:140660"/>
        <dbReference type="EC" id="2.3.1.269"/>
    </reaction>
</comment>
<keyword evidence="2 8" id="KW-1003">Cell membrane</keyword>
<evidence type="ECO:0000259" key="10">
    <source>
        <dbReference type="PROSITE" id="PS50263"/>
    </source>
</evidence>
<dbReference type="Gene3D" id="3.60.110.10">
    <property type="entry name" value="Carbon-nitrogen hydrolase"/>
    <property type="match status" value="1"/>
</dbReference>
<dbReference type="InterPro" id="IPR036526">
    <property type="entry name" value="C-N_Hydrolase_sf"/>
</dbReference>
<dbReference type="UniPathway" id="UPA00666"/>
<evidence type="ECO:0000313" key="11">
    <source>
        <dbReference type="EMBL" id="RZU10554.1"/>
    </source>
</evidence>
<keyword evidence="6 8" id="KW-0472">Membrane</keyword>
<feature type="transmembrane region" description="Helical" evidence="8">
    <location>
        <begin position="49"/>
        <end position="66"/>
    </location>
</feature>
<dbReference type="InterPro" id="IPR045378">
    <property type="entry name" value="LNT_N"/>
</dbReference>
<accession>A0A4Q7WKH1</accession>
<keyword evidence="5 8" id="KW-1133">Transmembrane helix</keyword>
<feature type="region of interest" description="Disordered" evidence="9">
    <location>
        <begin position="516"/>
        <end position="538"/>
    </location>
</feature>
<dbReference type="NCBIfam" id="TIGR00546">
    <property type="entry name" value="lnt"/>
    <property type="match status" value="1"/>
</dbReference>
<evidence type="ECO:0000256" key="8">
    <source>
        <dbReference type="HAMAP-Rule" id="MF_01148"/>
    </source>
</evidence>
<feature type="transmembrane region" description="Helical" evidence="8">
    <location>
        <begin position="21"/>
        <end position="43"/>
    </location>
</feature>
<dbReference type="GO" id="GO:0016410">
    <property type="term" value="F:N-acyltransferase activity"/>
    <property type="evidence" value="ECO:0007669"/>
    <property type="project" value="UniProtKB-UniRule"/>
</dbReference>
<proteinExistence type="inferred from homology"/>
<evidence type="ECO:0000256" key="2">
    <source>
        <dbReference type="ARBA" id="ARBA00022475"/>
    </source>
</evidence>
<gene>
    <name evidence="8" type="primary">lnt</name>
    <name evidence="11" type="ORF">EV645_7018</name>
</gene>
<dbReference type="GO" id="GO:0042158">
    <property type="term" value="P:lipoprotein biosynthetic process"/>
    <property type="evidence" value="ECO:0007669"/>
    <property type="project" value="UniProtKB-UniRule"/>
</dbReference>
<dbReference type="PANTHER" id="PTHR38686">
    <property type="entry name" value="APOLIPOPROTEIN N-ACYLTRANSFERASE"/>
    <property type="match status" value="1"/>
</dbReference>
<dbReference type="PANTHER" id="PTHR38686:SF1">
    <property type="entry name" value="APOLIPOPROTEIN N-ACYLTRANSFERASE"/>
    <property type="match status" value="1"/>
</dbReference>
<keyword evidence="4 8" id="KW-0812">Transmembrane</keyword>
<evidence type="ECO:0000313" key="12">
    <source>
        <dbReference type="Proteomes" id="UP000292027"/>
    </source>
</evidence>
<dbReference type="CDD" id="cd07571">
    <property type="entry name" value="ALP_N-acyl_transferase"/>
    <property type="match status" value="1"/>
</dbReference>
<comment type="function">
    <text evidence="8">Catalyzes the phospholipid dependent N-acylation of the N-terminal cysteine of apolipoprotein, the last step in lipoprotein maturation.</text>
</comment>
<dbReference type="AlphaFoldDB" id="A0A4Q7WKH1"/>
<dbReference type="Pfam" id="PF00795">
    <property type="entry name" value="CN_hydrolase"/>
    <property type="match status" value="1"/>
</dbReference>